<dbReference type="AlphaFoldDB" id="A0A5D2DLV1"/>
<evidence type="ECO:0000313" key="3">
    <source>
        <dbReference type="Proteomes" id="UP000323506"/>
    </source>
</evidence>
<name>A0A5D2DLV1_GOSDA</name>
<organism evidence="2 3">
    <name type="scientific">Gossypium darwinii</name>
    <name type="common">Darwin's cotton</name>
    <name type="synonym">Gossypium barbadense var. darwinii</name>
    <dbReference type="NCBI Taxonomy" id="34276"/>
    <lineage>
        <taxon>Eukaryota</taxon>
        <taxon>Viridiplantae</taxon>
        <taxon>Streptophyta</taxon>
        <taxon>Embryophyta</taxon>
        <taxon>Tracheophyta</taxon>
        <taxon>Spermatophyta</taxon>
        <taxon>Magnoliopsida</taxon>
        <taxon>eudicotyledons</taxon>
        <taxon>Gunneridae</taxon>
        <taxon>Pentapetalae</taxon>
        <taxon>rosids</taxon>
        <taxon>malvids</taxon>
        <taxon>Malvales</taxon>
        <taxon>Malvaceae</taxon>
        <taxon>Malvoideae</taxon>
        <taxon>Gossypium</taxon>
    </lineage>
</organism>
<proteinExistence type="predicted"/>
<evidence type="ECO:0000313" key="2">
    <source>
        <dbReference type="EMBL" id="TYG82023.1"/>
    </source>
</evidence>
<evidence type="ECO:0000256" key="1">
    <source>
        <dbReference type="SAM" id="MobiDB-lite"/>
    </source>
</evidence>
<reference evidence="2 3" key="1">
    <citation type="submission" date="2019-06" db="EMBL/GenBank/DDBJ databases">
        <title>WGS assembly of Gossypium darwinii.</title>
        <authorList>
            <person name="Chen Z.J."/>
            <person name="Sreedasyam A."/>
            <person name="Ando A."/>
            <person name="Song Q."/>
            <person name="De L."/>
            <person name="Hulse-Kemp A."/>
            <person name="Ding M."/>
            <person name="Ye W."/>
            <person name="Kirkbride R."/>
            <person name="Jenkins J."/>
            <person name="Plott C."/>
            <person name="Lovell J."/>
            <person name="Lin Y.-M."/>
            <person name="Vaughn R."/>
            <person name="Liu B."/>
            <person name="Li W."/>
            <person name="Simpson S."/>
            <person name="Scheffler B."/>
            <person name="Saski C."/>
            <person name="Grover C."/>
            <person name="Hu G."/>
            <person name="Conover J."/>
            <person name="Carlson J."/>
            <person name="Shu S."/>
            <person name="Boston L."/>
            <person name="Williams M."/>
            <person name="Peterson D."/>
            <person name="Mcgee K."/>
            <person name="Jones D."/>
            <person name="Wendel J."/>
            <person name="Stelly D."/>
            <person name="Grimwood J."/>
            <person name="Schmutz J."/>
        </authorList>
    </citation>
    <scope>NUCLEOTIDE SEQUENCE [LARGE SCALE GENOMIC DNA]</scope>
    <source>
        <strain evidence="2">1808015.09</strain>
    </source>
</reference>
<dbReference type="EMBL" id="CM017701">
    <property type="protein sequence ID" value="TYG82023.1"/>
    <property type="molecule type" value="Genomic_DNA"/>
</dbReference>
<gene>
    <name evidence="2" type="ORF">ES288_D01G053200v1</name>
</gene>
<dbReference type="Proteomes" id="UP000323506">
    <property type="component" value="Chromosome D01"/>
</dbReference>
<sequence length="53" mass="5741">MKNPKKQRKIIKKTLPLLSPIPTTAKGLPSTEPRGESEGRANDRRAATAVSEA</sequence>
<protein>
    <submittedName>
        <fullName evidence="2">Uncharacterized protein</fullName>
    </submittedName>
</protein>
<feature type="compositionally biased region" description="Basic and acidic residues" evidence="1">
    <location>
        <begin position="33"/>
        <end position="46"/>
    </location>
</feature>
<keyword evidence="3" id="KW-1185">Reference proteome</keyword>
<accession>A0A5D2DLV1</accession>
<feature type="region of interest" description="Disordered" evidence="1">
    <location>
        <begin position="18"/>
        <end position="53"/>
    </location>
</feature>